<feature type="coiled-coil region" evidence="1">
    <location>
        <begin position="353"/>
        <end position="387"/>
    </location>
</feature>
<accession>A0A0F9MIX1</accession>
<reference evidence="2" key="1">
    <citation type="journal article" date="2015" name="Nature">
        <title>Complex archaea that bridge the gap between prokaryotes and eukaryotes.</title>
        <authorList>
            <person name="Spang A."/>
            <person name="Saw J.H."/>
            <person name="Jorgensen S.L."/>
            <person name="Zaremba-Niedzwiedzka K."/>
            <person name="Martijn J."/>
            <person name="Lind A.E."/>
            <person name="van Eijk R."/>
            <person name="Schleper C."/>
            <person name="Guy L."/>
            <person name="Ettema T.J."/>
        </authorList>
    </citation>
    <scope>NUCLEOTIDE SEQUENCE</scope>
</reference>
<sequence length="422" mass="47262">MTTALDSLQVSLGVLIGDSNDTYSSNYTKAINNASAEIPDVLFIPLDNMDLITGNILPPFNWANSSTLDFYTEPTGTLAKNTDGAYIWKGSSSASLLASGNNDKLYLSSNDYPRLLDVMNKSVDLKCWVYPVDSAADAFLKIKTWQADGTTQELDSTTTAYAGKKNLIEMESQSINDDLSLVEIWLRVATTAQTVYFDMPRLTGTTVREYLLPKDFQDGYLSRVELQTWGDVDDLHSPNWQPVYDTDIITDGNNKYLQMPVGTITERRIRLIGYKPLEQLSDSSDTISIDAEQVNLLLSYAAFKLFEMESQEIQYTIDGYTDDITTLDTSIDTVQTVIDTAVTAVATVASEDISRYEAAIARNQGQIDRLEAKRNRVAQKRSASERVMSKLKERSIEWLGKYYRLLPSLRMTRPTVTMKVGF</sequence>
<evidence type="ECO:0000313" key="2">
    <source>
        <dbReference type="EMBL" id="KKM99191.1"/>
    </source>
</evidence>
<dbReference type="AlphaFoldDB" id="A0A0F9MIX1"/>
<organism evidence="2">
    <name type="scientific">marine sediment metagenome</name>
    <dbReference type="NCBI Taxonomy" id="412755"/>
    <lineage>
        <taxon>unclassified sequences</taxon>
        <taxon>metagenomes</taxon>
        <taxon>ecological metagenomes</taxon>
    </lineage>
</organism>
<evidence type="ECO:0000256" key="1">
    <source>
        <dbReference type="SAM" id="Coils"/>
    </source>
</evidence>
<comment type="caution">
    <text evidence="2">The sequence shown here is derived from an EMBL/GenBank/DDBJ whole genome shotgun (WGS) entry which is preliminary data.</text>
</comment>
<protein>
    <submittedName>
        <fullName evidence="2">Uncharacterized protein</fullName>
    </submittedName>
</protein>
<dbReference type="EMBL" id="LAZR01005525">
    <property type="protein sequence ID" value="KKM99191.1"/>
    <property type="molecule type" value="Genomic_DNA"/>
</dbReference>
<name>A0A0F9MIX1_9ZZZZ</name>
<proteinExistence type="predicted"/>
<keyword evidence="1" id="KW-0175">Coiled coil</keyword>
<gene>
    <name evidence="2" type="ORF">LCGC14_1150380</name>
</gene>